<accession>A0A5B7IE64</accession>
<comment type="caution">
    <text evidence="2">The sequence shown here is derived from an EMBL/GenBank/DDBJ whole genome shotgun (WGS) entry which is preliminary data.</text>
</comment>
<evidence type="ECO:0000313" key="3">
    <source>
        <dbReference type="Proteomes" id="UP000324222"/>
    </source>
</evidence>
<gene>
    <name evidence="2" type="ORF">E2C01_074830</name>
</gene>
<proteinExistence type="predicted"/>
<name>A0A5B7IE64_PORTR</name>
<evidence type="ECO:0000256" key="1">
    <source>
        <dbReference type="SAM" id="MobiDB-lite"/>
    </source>
</evidence>
<dbReference type="Proteomes" id="UP000324222">
    <property type="component" value="Unassembled WGS sequence"/>
</dbReference>
<protein>
    <submittedName>
        <fullName evidence="2">Uncharacterized protein</fullName>
    </submittedName>
</protein>
<dbReference type="AlphaFoldDB" id="A0A5B7IE64"/>
<reference evidence="2 3" key="1">
    <citation type="submission" date="2019-05" db="EMBL/GenBank/DDBJ databases">
        <title>Another draft genome of Portunus trituberculatus and its Hox gene families provides insights of decapod evolution.</title>
        <authorList>
            <person name="Jeong J.-H."/>
            <person name="Song I."/>
            <person name="Kim S."/>
            <person name="Choi T."/>
            <person name="Kim D."/>
            <person name="Ryu S."/>
            <person name="Kim W."/>
        </authorList>
    </citation>
    <scope>NUCLEOTIDE SEQUENCE [LARGE SCALE GENOMIC DNA]</scope>
    <source>
        <tissue evidence="2">Muscle</tissue>
    </source>
</reference>
<feature type="region of interest" description="Disordered" evidence="1">
    <location>
        <begin position="1"/>
        <end position="53"/>
    </location>
</feature>
<dbReference type="EMBL" id="VSRR010053505">
    <property type="protein sequence ID" value="MPC80256.1"/>
    <property type="molecule type" value="Genomic_DNA"/>
</dbReference>
<keyword evidence="3" id="KW-1185">Reference proteome</keyword>
<feature type="compositionally biased region" description="Basic and acidic residues" evidence="1">
    <location>
        <begin position="32"/>
        <end position="53"/>
    </location>
</feature>
<evidence type="ECO:0000313" key="2">
    <source>
        <dbReference type="EMBL" id="MPC80256.1"/>
    </source>
</evidence>
<organism evidence="2 3">
    <name type="scientific">Portunus trituberculatus</name>
    <name type="common">Swimming crab</name>
    <name type="synonym">Neptunus trituberculatus</name>
    <dbReference type="NCBI Taxonomy" id="210409"/>
    <lineage>
        <taxon>Eukaryota</taxon>
        <taxon>Metazoa</taxon>
        <taxon>Ecdysozoa</taxon>
        <taxon>Arthropoda</taxon>
        <taxon>Crustacea</taxon>
        <taxon>Multicrustacea</taxon>
        <taxon>Malacostraca</taxon>
        <taxon>Eumalacostraca</taxon>
        <taxon>Eucarida</taxon>
        <taxon>Decapoda</taxon>
        <taxon>Pleocyemata</taxon>
        <taxon>Brachyura</taxon>
        <taxon>Eubrachyura</taxon>
        <taxon>Portunoidea</taxon>
        <taxon>Portunidae</taxon>
        <taxon>Portuninae</taxon>
        <taxon>Portunus</taxon>
    </lineage>
</organism>
<sequence>MCCADIKSSGDGAEESEEEMEGMRRRTVSRAFKREREGDARERQGEGDMKEVEEETRHIFRLASSWSSSPSPRGDGDGATLRRYLCLLYDALL</sequence>